<dbReference type="PANTHER" id="PTHR22726:SF1">
    <property type="entry name" value="METALLOENDOPEPTIDASE OMA1, MITOCHONDRIAL"/>
    <property type="match status" value="1"/>
</dbReference>
<keyword evidence="6" id="KW-0378">Hydrolase</keyword>
<protein>
    <submittedName>
        <fullName evidence="10">Exported zinc metalloprotease YfgC</fullName>
    </submittedName>
</protein>
<dbReference type="EMBL" id="UOFM01000198">
    <property type="protein sequence ID" value="VAW76881.1"/>
    <property type="molecule type" value="Genomic_DNA"/>
</dbReference>
<reference evidence="10" key="1">
    <citation type="submission" date="2018-06" db="EMBL/GenBank/DDBJ databases">
        <authorList>
            <person name="Zhirakovskaya E."/>
        </authorList>
    </citation>
    <scope>NUCLEOTIDE SEQUENCE</scope>
</reference>
<evidence type="ECO:0000256" key="7">
    <source>
        <dbReference type="ARBA" id="ARBA00022833"/>
    </source>
</evidence>
<keyword evidence="4" id="KW-0732">Signal</keyword>
<dbReference type="InterPro" id="IPR001915">
    <property type="entry name" value="Peptidase_M48"/>
</dbReference>
<gene>
    <name evidence="10" type="ORF">MNBD_GAMMA14-1646</name>
</gene>
<proteinExistence type="inferred from homology"/>
<dbReference type="InterPro" id="IPR030873">
    <property type="entry name" value="Protease_BepA"/>
</dbReference>
<evidence type="ECO:0000256" key="2">
    <source>
        <dbReference type="ARBA" id="ARBA00022670"/>
    </source>
</evidence>
<accession>A0A3B0YBI7</accession>
<dbReference type="GO" id="GO:0004222">
    <property type="term" value="F:metalloendopeptidase activity"/>
    <property type="evidence" value="ECO:0007669"/>
    <property type="project" value="InterPro"/>
</dbReference>
<dbReference type="Pfam" id="PF14559">
    <property type="entry name" value="TPR_19"/>
    <property type="match status" value="1"/>
</dbReference>
<evidence type="ECO:0000256" key="5">
    <source>
        <dbReference type="ARBA" id="ARBA00022764"/>
    </source>
</evidence>
<keyword evidence="5" id="KW-0574">Periplasm</keyword>
<dbReference type="HAMAP" id="MF_00997">
    <property type="entry name" value="Protease_BepA"/>
    <property type="match status" value="1"/>
</dbReference>
<evidence type="ECO:0000313" key="10">
    <source>
        <dbReference type="EMBL" id="VAW76881.1"/>
    </source>
</evidence>
<dbReference type="CDD" id="cd07333">
    <property type="entry name" value="M48C_bepA_like"/>
    <property type="match status" value="1"/>
</dbReference>
<keyword evidence="7" id="KW-0862">Zinc</keyword>
<dbReference type="Gene3D" id="1.25.40.10">
    <property type="entry name" value="Tetratricopeptide repeat domain"/>
    <property type="match status" value="1"/>
</dbReference>
<dbReference type="GO" id="GO:0046872">
    <property type="term" value="F:metal ion binding"/>
    <property type="evidence" value="ECO:0007669"/>
    <property type="project" value="UniProtKB-KW"/>
</dbReference>
<name>A0A3B0YBI7_9ZZZZ</name>
<dbReference type="InterPro" id="IPR011990">
    <property type="entry name" value="TPR-like_helical_dom_sf"/>
</dbReference>
<dbReference type="InterPro" id="IPR051156">
    <property type="entry name" value="Mito/Outer_Membr_Metalloprot"/>
</dbReference>
<organism evidence="10">
    <name type="scientific">hydrothermal vent metagenome</name>
    <dbReference type="NCBI Taxonomy" id="652676"/>
    <lineage>
        <taxon>unclassified sequences</taxon>
        <taxon>metagenomes</taxon>
        <taxon>ecological metagenomes</taxon>
    </lineage>
</organism>
<dbReference type="AlphaFoldDB" id="A0A3B0YBI7"/>
<dbReference type="SUPFAM" id="SSF48452">
    <property type="entry name" value="TPR-like"/>
    <property type="match status" value="1"/>
</dbReference>
<keyword evidence="3" id="KW-0479">Metal-binding</keyword>
<evidence type="ECO:0000256" key="3">
    <source>
        <dbReference type="ARBA" id="ARBA00022723"/>
    </source>
</evidence>
<feature type="domain" description="Peptidase M48" evidence="9">
    <location>
        <begin position="71"/>
        <end position="258"/>
    </location>
</feature>
<evidence type="ECO:0000259" key="9">
    <source>
        <dbReference type="Pfam" id="PF01435"/>
    </source>
</evidence>
<dbReference type="GO" id="GO:0016020">
    <property type="term" value="C:membrane"/>
    <property type="evidence" value="ECO:0007669"/>
    <property type="project" value="InterPro"/>
</dbReference>
<evidence type="ECO:0000256" key="1">
    <source>
        <dbReference type="ARBA" id="ARBA00001947"/>
    </source>
</evidence>
<comment type="cofactor">
    <cofactor evidence="1">
        <name>Zn(2+)</name>
        <dbReference type="ChEBI" id="CHEBI:29105"/>
    </cofactor>
</comment>
<evidence type="ECO:0000256" key="4">
    <source>
        <dbReference type="ARBA" id="ARBA00022729"/>
    </source>
</evidence>
<sequence>MIQRTLQILVLTFLSGGFLPFAHGEISANQLPDFGDSSGALISPVQEQALGEAFMRSVRSQATLVTDPNINSYIRQLGARLVANSDTPNYPFTFFVVDDPSINAFAGPGGRIGVHTGLLLAAENESELAGVMAHEIAHVTQRHLLRAYESAQQLSLPTAAATIAAILLGVATGSSNAGIAAASAVQAGSIQQQLNFTRANEKEADRIGIQTLARSGIDPFGMPAFFERLYQTTRLYGTASIPEFLSTHPVTTDRIAESTDRAGKYGHTKRRDTLEFELAKVRLAVQQSRNPGSLLRSINADAGPAQRYGLALIYWRIGDKTRALKQIAILRSSDPDRILYRTTQARLLLEDGKTRKALRLFEDAQRLYPGDVVVGQYYAEALLIANKPAKARNVILALLRDEHARTPPIYKLWARATSKNGPAWETRFASAELYSLGGNLPLAIDQLEQALRLKGLNDYDRARIQAKLHDFKSLLAKHAERE</sequence>
<keyword evidence="8 10" id="KW-0482">Metalloprotease</keyword>
<dbReference type="GO" id="GO:0051603">
    <property type="term" value="P:proteolysis involved in protein catabolic process"/>
    <property type="evidence" value="ECO:0007669"/>
    <property type="project" value="TreeGrafter"/>
</dbReference>
<evidence type="ECO:0000256" key="8">
    <source>
        <dbReference type="ARBA" id="ARBA00023049"/>
    </source>
</evidence>
<dbReference type="Gene3D" id="3.30.2010.10">
    <property type="entry name" value="Metalloproteases ('zincins'), catalytic domain"/>
    <property type="match status" value="1"/>
</dbReference>
<dbReference type="Pfam" id="PF01435">
    <property type="entry name" value="Peptidase_M48"/>
    <property type="match status" value="1"/>
</dbReference>
<keyword evidence="2 10" id="KW-0645">Protease</keyword>
<dbReference type="PANTHER" id="PTHR22726">
    <property type="entry name" value="METALLOENDOPEPTIDASE OMA1"/>
    <property type="match status" value="1"/>
</dbReference>
<evidence type="ECO:0000256" key="6">
    <source>
        <dbReference type="ARBA" id="ARBA00022801"/>
    </source>
</evidence>